<evidence type="ECO:0000256" key="1">
    <source>
        <dbReference type="SAM" id="Phobius"/>
    </source>
</evidence>
<keyword evidence="1" id="KW-0472">Membrane</keyword>
<reference evidence="2" key="2">
    <citation type="submission" date="2024-07" db="EMBL/GenBank/DDBJ databases">
        <title>Streptomyces haneummycinica sp. nov., a new antibiotic-producing actinobacterium isolated from marine sediment.</title>
        <authorList>
            <person name="Uemura M."/>
            <person name="Hamada M."/>
            <person name="Hirano S."/>
            <person name="Kobayashi K."/>
            <person name="Ohshiro T."/>
            <person name="Kobayashi T."/>
            <person name="Terahara T."/>
        </authorList>
    </citation>
    <scope>NUCLEOTIDE SEQUENCE</scope>
    <source>
        <strain evidence="2">KM77-8</strain>
    </source>
</reference>
<protein>
    <submittedName>
        <fullName evidence="2">Uncharacterized protein</fullName>
    </submittedName>
</protein>
<keyword evidence="1" id="KW-0812">Transmembrane</keyword>
<proteinExistence type="predicted"/>
<feature type="transmembrane region" description="Helical" evidence="1">
    <location>
        <begin position="64"/>
        <end position="86"/>
    </location>
</feature>
<dbReference type="EMBL" id="AP035768">
    <property type="protein sequence ID" value="BFO16995.1"/>
    <property type="molecule type" value="Genomic_DNA"/>
</dbReference>
<gene>
    <name evidence="2" type="ORF">SHKM778_33830</name>
</gene>
<reference evidence="2" key="1">
    <citation type="submission" date="2024-06" db="EMBL/GenBank/DDBJ databases">
        <authorList>
            <consortium name="consrtm"/>
            <person name="Uemura M."/>
            <person name="Terahara T."/>
        </authorList>
    </citation>
    <scope>NUCLEOTIDE SEQUENCE</scope>
    <source>
        <strain evidence="2">KM77-8</strain>
    </source>
</reference>
<organism evidence="2">
    <name type="scientific">Streptomyces haneummycinicus</name>
    <dbReference type="NCBI Taxonomy" id="3074435"/>
    <lineage>
        <taxon>Bacteria</taxon>
        <taxon>Bacillati</taxon>
        <taxon>Actinomycetota</taxon>
        <taxon>Actinomycetes</taxon>
        <taxon>Kitasatosporales</taxon>
        <taxon>Streptomycetaceae</taxon>
        <taxon>Streptomyces</taxon>
    </lineage>
</organism>
<sequence length="107" mass="10611">MCRPPGCREVRGAGAEAVVDLDLAVAEHRVAGGVRRFRRGGQGAGDRDLDGPVVQGAYGDVGDLAAGAGVAPGLVAGVVAVAVVVVGGARQKLGTGPEVIRRVPFAS</sequence>
<dbReference type="AlphaFoldDB" id="A0AAT9HHZ9"/>
<accession>A0AAT9HHZ9</accession>
<evidence type="ECO:0000313" key="2">
    <source>
        <dbReference type="EMBL" id="BFO16995.1"/>
    </source>
</evidence>
<name>A0AAT9HHZ9_9ACTN</name>
<keyword evidence="1" id="KW-1133">Transmembrane helix</keyword>